<sequence>MSAKALASELTEYQKHPVDGFDVSLVDDSNLYDWRIGIFGPPKTPYAGGYFKARVNFPKDYPYSPPSIRFETELWHPNIFKTGELCISILHPPGDDPMSGERPEERWNPTQNVRTILLSVISLLNEPNTSSPANIDASVMFMKNLTEYRRIVSAQVRASQEIARQEGVAIPTSVEEYTQRSRQQMERTKQDEEDAVDFENNYYDDDDDDDDGFDDGFDDYVVEDDDSALMDTDADEEENNNKTAQTQTQMAKPILLDSSDAPLKQTRSAALDLASKLSSVTHVDSRGDA</sequence>
<dbReference type="PANTHER" id="PTHR24067">
    <property type="entry name" value="UBIQUITIN-CONJUGATING ENZYME E2"/>
    <property type="match status" value="1"/>
</dbReference>
<dbReference type="Proteomes" id="UP000008743">
    <property type="component" value="Unassembled WGS sequence"/>
</dbReference>
<dbReference type="STRING" id="595528.A0A0D2WW62"/>
<proteinExistence type="inferred from homology"/>
<evidence type="ECO:0000256" key="3">
    <source>
        <dbReference type="PROSITE-ProRule" id="PRU10133"/>
    </source>
</evidence>
<feature type="domain" description="UBC core" evidence="6">
    <location>
        <begin position="1"/>
        <end position="161"/>
    </location>
</feature>
<feature type="compositionally biased region" description="Polar residues" evidence="5">
    <location>
        <begin position="241"/>
        <end position="250"/>
    </location>
</feature>
<dbReference type="EMBL" id="KE346372">
    <property type="protein sequence ID" value="KJE96668.1"/>
    <property type="molecule type" value="Genomic_DNA"/>
</dbReference>
<evidence type="ECO:0000313" key="7">
    <source>
        <dbReference type="EMBL" id="KJE96668.1"/>
    </source>
</evidence>
<dbReference type="InterPro" id="IPR000608">
    <property type="entry name" value="UBC"/>
</dbReference>
<feature type="compositionally biased region" description="Acidic residues" evidence="5">
    <location>
        <begin position="191"/>
        <end position="238"/>
    </location>
</feature>
<protein>
    <submittedName>
        <fullName evidence="7">Ubiquitin-conjugating enzyme E2 R1</fullName>
    </submittedName>
</protein>
<dbReference type="Pfam" id="PF00179">
    <property type="entry name" value="UQ_con"/>
    <property type="match status" value="1"/>
</dbReference>
<evidence type="ECO:0000256" key="5">
    <source>
        <dbReference type="SAM" id="MobiDB-lite"/>
    </source>
</evidence>
<evidence type="ECO:0000259" key="6">
    <source>
        <dbReference type="PROSITE" id="PS50127"/>
    </source>
</evidence>
<dbReference type="CDD" id="cd23803">
    <property type="entry name" value="UBCc_UBE2R"/>
    <property type="match status" value="1"/>
</dbReference>
<dbReference type="FunFam" id="3.10.110.10:FF:000051">
    <property type="entry name" value="ubiquitin-conjugating enzyme E2 R2-like"/>
    <property type="match status" value="1"/>
</dbReference>
<evidence type="ECO:0000256" key="1">
    <source>
        <dbReference type="ARBA" id="ARBA00022679"/>
    </source>
</evidence>
<evidence type="ECO:0000313" key="8">
    <source>
        <dbReference type="Proteomes" id="UP000008743"/>
    </source>
</evidence>
<evidence type="ECO:0000256" key="2">
    <source>
        <dbReference type="ARBA" id="ARBA00022786"/>
    </source>
</evidence>
<feature type="active site" description="Glycyl thioester intermediate" evidence="3">
    <location>
        <position position="86"/>
    </location>
</feature>
<dbReference type="InterPro" id="IPR023313">
    <property type="entry name" value="UBQ-conjugating_AS"/>
</dbReference>
<dbReference type="SUPFAM" id="SSF54495">
    <property type="entry name" value="UBC-like"/>
    <property type="match status" value="1"/>
</dbReference>
<keyword evidence="8" id="KW-1185">Reference proteome</keyword>
<dbReference type="Gene3D" id="3.10.110.10">
    <property type="entry name" value="Ubiquitin Conjugating Enzyme"/>
    <property type="match status" value="1"/>
</dbReference>
<dbReference type="GO" id="GO:0016740">
    <property type="term" value="F:transferase activity"/>
    <property type="evidence" value="ECO:0007669"/>
    <property type="project" value="UniProtKB-KW"/>
</dbReference>
<dbReference type="GO" id="GO:0005524">
    <property type="term" value="F:ATP binding"/>
    <property type="evidence" value="ECO:0007669"/>
    <property type="project" value="UniProtKB-UniRule"/>
</dbReference>
<gene>
    <name evidence="7" type="ORF">CAOG_006956</name>
</gene>
<dbReference type="InParanoid" id="A0A0D2WW62"/>
<keyword evidence="4" id="KW-0067">ATP-binding</keyword>
<comment type="similarity">
    <text evidence="4">Belongs to the ubiquitin-conjugating enzyme family.</text>
</comment>
<dbReference type="PROSITE" id="PS50127">
    <property type="entry name" value="UBC_2"/>
    <property type="match status" value="1"/>
</dbReference>
<keyword evidence="4" id="KW-0547">Nucleotide-binding</keyword>
<dbReference type="RefSeq" id="XP_004343680.2">
    <property type="nucleotide sequence ID" value="XM_004343630.2"/>
</dbReference>
<dbReference type="PhylomeDB" id="A0A0D2WW62"/>
<name>A0A0D2WW62_CAPO3</name>
<dbReference type="eggNOG" id="KOG0425">
    <property type="taxonomic scope" value="Eukaryota"/>
</dbReference>
<dbReference type="InterPro" id="IPR016135">
    <property type="entry name" value="UBQ-conjugating_enzyme/RWD"/>
</dbReference>
<keyword evidence="2 4" id="KW-0833">Ubl conjugation pathway</keyword>
<feature type="compositionally biased region" description="Basic and acidic residues" evidence="5">
    <location>
        <begin position="181"/>
        <end position="190"/>
    </location>
</feature>
<evidence type="ECO:0000256" key="4">
    <source>
        <dbReference type="RuleBase" id="RU362109"/>
    </source>
</evidence>
<dbReference type="InterPro" id="IPR050113">
    <property type="entry name" value="Ub_conjugating_enzyme"/>
</dbReference>
<organism evidence="7 8">
    <name type="scientific">Capsaspora owczarzaki (strain ATCC 30864)</name>
    <dbReference type="NCBI Taxonomy" id="595528"/>
    <lineage>
        <taxon>Eukaryota</taxon>
        <taxon>Filasterea</taxon>
        <taxon>Capsaspora</taxon>
    </lineage>
</organism>
<accession>A0A0D2WW62</accession>
<dbReference type="OrthoDB" id="19692at2759"/>
<reference evidence="8" key="1">
    <citation type="submission" date="2011-02" db="EMBL/GenBank/DDBJ databases">
        <title>The Genome Sequence of Capsaspora owczarzaki ATCC 30864.</title>
        <authorList>
            <person name="Russ C."/>
            <person name="Cuomo C."/>
            <person name="Burger G."/>
            <person name="Gray M.W."/>
            <person name="Holland P.W.H."/>
            <person name="King N."/>
            <person name="Lang F.B.F."/>
            <person name="Roger A.J."/>
            <person name="Ruiz-Trillo I."/>
            <person name="Young S.K."/>
            <person name="Zeng Q."/>
            <person name="Gargeya S."/>
            <person name="Alvarado L."/>
            <person name="Berlin A."/>
            <person name="Chapman S.B."/>
            <person name="Chen Z."/>
            <person name="Freedman E."/>
            <person name="Gellesch M."/>
            <person name="Goldberg J."/>
            <person name="Griggs A."/>
            <person name="Gujja S."/>
            <person name="Heilman E."/>
            <person name="Heiman D."/>
            <person name="Howarth C."/>
            <person name="Mehta T."/>
            <person name="Neiman D."/>
            <person name="Pearson M."/>
            <person name="Roberts A."/>
            <person name="Saif S."/>
            <person name="Shea T."/>
            <person name="Shenoy N."/>
            <person name="Sisk P."/>
            <person name="Stolte C."/>
            <person name="Sykes S."/>
            <person name="White J."/>
            <person name="Yandava C."/>
            <person name="Haas B."/>
            <person name="Nusbaum C."/>
            <person name="Birren B."/>
        </authorList>
    </citation>
    <scope>NUCLEOTIDE SEQUENCE</scope>
    <source>
        <strain evidence="8">ATCC 30864</strain>
    </source>
</reference>
<dbReference type="SMART" id="SM00212">
    <property type="entry name" value="UBCc"/>
    <property type="match status" value="1"/>
</dbReference>
<dbReference type="PROSITE" id="PS00183">
    <property type="entry name" value="UBC_1"/>
    <property type="match status" value="1"/>
</dbReference>
<keyword evidence="1" id="KW-0808">Transferase</keyword>
<feature type="region of interest" description="Disordered" evidence="5">
    <location>
        <begin position="181"/>
        <end position="263"/>
    </location>
</feature>
<dbReference type="AlphaFoldDB" id="A0A0D2WW62"/>